<evidence type="ECO:0000313" key="1">
    <source>
        <dbReference type="EMBL" id="PXV68742.1"/>
    </source>
</evidence>
<reference evidence="1 2" key="1">
    <citation type="submission" date="2018-03" db="EMBL/GenBank/DDBJ databases">
        <title>Genomic Encyclopedia of Archaeal and Bacterial Type Strains, Phase II (KMG-II): from individual species to whole genera.</title>
        <authorList>
            <person name="Goeker M."/>
        </authorList>
    </citation>
    <scope>NUCLEOTIDE SEQUENCE [LARGE SCALE GENOMIC DNA]</scope>
    <source>
        <strain evidence="1 2">DSM 100214</strain>
    </source>
</reference>
<comment type="caution">
    <text evidence="1">The sequence shown here is derived from an EMBL/GenBank/DDBJ whole genome shotgun (WGS) entry which is preliminary data.</text>
</comment>
<evidence type="ECO:0000313" key="2">
    <source>
        <dbReference type="Proteomes" id="UP000247973"/>
    </source>
</evidence>
<sequence length="196" mass="23068">MGLTIHYSGRIKTPESLYSLIEEVKDISNIYGWKYRIHESKFPNDTFDENISYEAIYGITFTPPESESISLTFLSNGQIVCPSRVYFFKDSKNESEKASVFIVSTKTQYAGVIVHQLVIHLLKYLDENYLQDFKVRDESHYWETGDESLMKYQFKEYDKLLDNFVLSLQTFPMEPGESFEMYFDRLIKHLNKIKGK</sequence>
<dbReference type="Proteomes" id="UP000247973">
    <property type="component" value="Unassembled WGS sequence"/>
</dbReference>
<name>A0A2V3PUG1_9BACT</name>
<gene>
    <name evidence="1" type="ORF">CLV62_1014</name>
</gene>
<accession>A0A2V3PUG1</accession>
<dbReference type="RefSeq" id="WP_110308735.1">
    <property type="nucleotide sequence ID" value="NZ_QICL01000001.1"/>
</dbReference>
<dbReference type="AlphaFoldDB" id="A0A2V3PUG1"/>
<keyword evidence="2" id="KW-1185">Reference proteome</keyword>
<protein>
    <submittedName>
        <fullName evidence="1">Uncharacterized protein</fullName>
    </submittedName>
</protein>
<organism evidence="1 2">
    <name type="scientific">Dysgonomonas alginatilytica</name>
    <dbReference type="NCBI Taxonomy" id="1605892"/>
    <lineage>
        <taxon>Bacteria</taxon>
        <taxon>Pseudomonadati</taxon>
        <taxon>Bacteroidota</taxon>
        <taxon>Bacteroidia</taxon>
        <taxon>Bacteroidales</taxon>
        <taxon>Dysgonomonadaceae</taxon>
        <taxon>Dysgonomonas</taxon>
    </lineage>
</organism>
<dbReference type="OrthoDB" id="8073112at2"/>
<dbReference type="EMBL" id="QICL01000001">
    <property type="protein sequence ID" value="PXV68742.1"/>
    <property type="molecule type" value="Genomic_DNA"/>
</dbReference>
<proteinExistence type="predicted"/>